<evidence type="ECO:0000313" key="1">
    <source>
        <dbReference type="Proteomes" id="UP000887580"/>
    </source>
</evidence>
<evidence type="ECO:0000313" key="2">
    <source>
        <dbReference type="WBParaSite" id="PS1159_v2.g22699.t1"/>
    </source>
</evidence>
<dbReference type="Proteomes" id="UP000887580">
    <property type="component" value="Unplaced"/>
</dbReference>
<sequence length="410" mass="45711">LPSSVPGMGPPPPLNGTPKQTPLLQREREKSFVAYFGAGIGLNNNNSTSTGTINRPGRKVDDNQVQVNVNPNPSGTSAGHEGDAPEIRKYKKKFSGEILCAALWGVNLLIGTDSGLMLLDRSGQGKVYHLITRRRFDQMTVLEGQNILITISGRKRRIRVYYLSWLKQKILRTEGIQQSEKKNGWTNVGDLQGAIHFKIVRYDRIKFLVVGLENSVAIYAWAPKPYHKFMAFKSFGQLTHVPLVVDLTVEEGARLKVLYGSHEGFHAIDLDSASIYDIYTPPNTQQSMTPHCIVILPNTNGMQLLLCYDNEGVYVNTYGKVMKNVVLQWGEMPSSVAYISTNQIMGWGNKAIEIRSVESGHLDGVFMHKKAQKLKFLCERNDKVFFSSAKGGGASQIYFMTLNKPGISNW</sequence>
<reference evidence="2" key="1">
    <citation type="submission" date="2022-11" db="UniProtKB">
        <authorList>
            <consortium name="WormBaseParasite"/>
        </authorList>
    </citation>
    <scope>IDENTIFICATION</scope>
</reference>
<protein>
    <submittedName>
        <fullName evidence="2">CNH domain-containing protein</fullName>
    </submittedName>
</protein>
<proteinExistence type="predicted"/>
<accession>A0AC35G064</accession>
<dbReference type="WBParaSite" id="PS1159_v2.g22699.t1">
    <property type="protein sequence ID" value="PS1159_v2.g22699.t1"/>
    <property type="gene ID" value="PS1159_v2.g22699"/>
</dbReference>
<organism evidence="1 2">
    <name type="scientific">Panagrolaimus sp. PS1159</name>
    <dbReference type="NCBI Taxonomy" id="55785"/>
    <lineage>
        <taxon>Eukaryota</taxon>
        <taxon>Metazoa</taxon>
        <taxon>Ecdysozoa</taxon>
        <taxon>Nematoda</taxon>
        <taxon>Chromadorea</taxon>
        <taxon>Rhabditida</taxon>
        <taxon>Tylenchina</taxon>
        <taxon>Panagrolaimomorpha</taxon>
        <taxon>Panagrolaimoidea</taxon>
        <taxon>Panagrolaimidae</taxon>
        <taxon>Panagrolaimus</taxon>
    </lineage>
</organism>
<name>A0AC35G064_9BILA</name>